<dbReference type="AlphaFoldDB" id="A0A1L3IA62"/>
<protein>
    <submittedName>
        <fullName evidence="2">Uncharacterized protein</fullName>
    </submittedName>
</protein>
<feature type="signal peptide" evidence="1">
    <location>
        <begin position="1"/>
        <end position="29"/>
    </location>
</feature>
<keyword evidence="1" id="KW-0732">Signal</keyword>
<gene>
    <name evidence="2" type="ORF">PhaeoP97_03643</name>
</gene>
<dbReference type="KEGG" id="php:PhaeoP97_03643"/>
<organism evidence="2 3">
    <name type="scientific">Phaeobacter porticola</name>
    <dbReference type="NCBI Taxonomy" id="1844006"/>
    <lineage>
        <taxon>Bacteria</taxon>
        <taxon>Pseudomonadati</taxon>
        <taxon>Pseudomonadota</taxon>
        <taxon>Alphaproteobacteria</taxon>
        <taxon>Rhodobacterales</taxon>
        <taxon>Roseobacteraceae</taxon>
        <taxon>Phaeobacter</taxon>
    </lineage>
</organism>
<dbReference type="EMBL" id="CP016365">
    <property type="protein sequence ID" value="APG48995.1"/>
    <property type="molecule type" value="Genomic_DNA"/>
</dbReference>
<accession>A0A1L3IA62</accession>
<evidence type="ECO:0000256" key="1">
    <source>
        <dbReference type="SAM" id="SignalP"/>
    </source>
</evidence>
<evidence type="ECO:0000313" key="3">
    <source>
        <dbReference type="Proteomes" id="UP000183859"/>
    </source>
</evidence>
<evidence type="ECO:0000313" key="2">
    <source>
        <dbReference type="EMBL" id="APG48995.1"/>
    </source>
</evidence>
<geneLocation type="plasmid" evidence="3">
    <name>pp97_a</name>
</geneLocation>
<keyword evidence="2" id="KW-0614">Plasmid</keyword>
<name>A0A1L3IA62_9RHOB</name>
<reference evidence="3" key="1">
    <citation type="submission" date="2016-07" db="EMBL/GenBank/DDBJ databases">
        <title>Phaeobacter portensis sp. nov., a tropodithietic acid producing bacterium isolated from a German harbor.</title>
        <authorList>
            <person name="Freese H.M."/>
            <person name="Bunk B."/>
            <person name="Breider S."/>
            <person name="Brinkhoff T."/>
        </authorList>
    </citation>
    <scope>NUCLEOTIDE SEQUENCE [LARGE SCALE GENOMIC DNA]</scope>
    <source>
        <strain evidence="3">P97</strain>
        <plasmid evidence="3">pp97_a</plasmid>
    </source>
</reference>
<dbReference type="OrthoDB" id="7856997at2"/>
<sequence length="193" mass="20347" precursor="true">MTSSIPATVGSALLATAITLTLVAGPAFAVDKPVNQAPTRAISTIDWDAARSIRAGANDEDEAIINAFIARDPAGLTEMKLPVMILGANAEADLPAFQGQGNAYTAYYVLEGAQLSIMGAKTLLVNVPGLSFRHDASTYESTGDGADHMFNRFGAFYTLRITCDAPTKDTRCIEPSYLAELAQTLTVAKGSEQ</sequence>
<keyword evidence="3" id="KW-1185">Reference proteome</keyword>
<feature type="chain" id="PRO_5012273024" evidence="1">
    <location>
        <begin position="30"/>
        <end position="193"/>
    </location>
</feature>
<proteinExistence type="predicted"/>
<dbReference type="Proteomes" id="UP000183859">
    <property type="component" value="Plasmid pP97_a"/>
</dbReference>
<dbReference type="RefSeq" id="WP_072506630.1">
    <property type="nucleotide sequence ID" value="NZ_CP016365.1"/>
</dbReference>